<evidence type="ECO:0000256" key="4">
    <source>
        <dbReference type="ARBA" id="ARBA00022989"/>
    </source>
</evidence>
<keyword evidence="5 6" id="KW-0472">Membrane</keyword>
<feature type="transmembrane region" description="Helical" evidence="6">
    <location>
        <begin position="127"/>
        <end position="150"/>
    </location>
</feature>
<dbReference type="InterPro" id="IPR050911">
    <property type="entry name" value="DRAM/TMEM150_Autophagy_Mod"/>
</dbReference>
<evidence type="ECO:0000256" key="2">
    <source>
        <dbReference type="ARBA" id="ARBA00006565"/>
    </source>
</evidence>
<feature type="transmembrane region" description="Helical" evidence="6">
    <location>
        <begin position="157"/>
        <end position="177"/>
    </location>
</feature>
<evidence type="ECO:0000256" key="3">
    <source>
        <dbReference type="ARBA" id="ARBA00022692"/>
    </source>
</evidence>
<keyword evidence="3 6" id="KW-0812">Transmembrane</keyword>
<name>A0A5K4FAU5_SCHMA</name>
<feature type="transmembrane region" description="Helical" evidence="6">
    <location>
        <begin position="12"/>
        <end position="33"/>
    </location>
</feature>
<proteinExistence type="inferred from homology"/>
<dbReference type="Pfam" id="PF10277">
    <property type="entry name" value="Frag1"/>
    <property type="match status" value="1"/>
</dbReference>
<keyword evidence="8" id="KW-1185">Reference proteome</keyword>
<organism evidence="8 9">
    <name type="scientific">Schistosoma mansoni</name>
    <name type="common">Blood fluke</name>
    <dbReference type="NCBI Taxonomy" id="6183"/>
    <lineage>
        <taxon>Eukaryota</taxon>
        <taxon>Metazoa</taxon>
        <taxon>Spiralia</taxon>
        <taxon>Lophotrochozoa</taxon>
        <taxon>Platyhelminthes</taxon>
        <taxon>Trematoda</taxon>
        <taxon>Digenea</taxon>
        <taxon>Strigeidida</taxon>
        <taxon>Schistosomatoidea</taxon>
        <taxon>Schistosomatidae</taxon>
        <taxon>Schistosoma</taxon>
    </lineage>
</organism>
<evidence type="ECO:0000313" key="8">
    <source>
        <dbReference type="Proteomes" id="UP000008854"/>
    </source>
</evidence>
<evidence type="ECO:0000313" key="9">
    <source>
        <dbReference type="WBParaSite" id="Smp_344070.1"/>
    </source>
</evidence>
<dbReference type="PANTHER" id="PTHR21324">
    <property type="entry name" value="FASTING-INDUCIBLE INTEGRAL MEMBRANE PROTEIN TM6P1-RELATED"/>
    <property type="match status" value="1"/>
</dbReference>
<dbReference type="AlphaFoldDB" id="A0A5K4FAU5"/>
<dbReference type="PANTHER" id="PTHR21324:SF2">
    <property type="entry name" value="EG:22E5.9 PROTEIN"/>
    <property type="match status" value="1"/>
</dbReference>
<evidence type="ECO:0000256" key="5">
    <source>
        <dbReference type="ARBA" id="ARBA00023136"/>
    </source>
</evidence>
<dbReference type="GO" id="GO:0012505">
    <property type="term" value="C:endomembrane system"/>
    <property type="evidence" value="ECO:0007669"/>
    <property type="project" value="UniProtKB-SubCell"/>
</dbReference>
<reference evidence="8" key="1">
    <citation type="journal article" date="2012" name="PLoS Negl. Trop. Dis.">
        <title>A systematically improved high quality genome and transcriptome of the human blood fluke Schistosoma mansoni.</title>
        <authorList>
            <person name="Protasio A.V."/>
            <person name="Tsai I.J."/>
            <person name="Babbage A."/>
            <person name="Nichol S."/>
            <person name="Hunt M."/>
            <person name="Aslett M.A."/>
            <person name="De Silva N."/>
            <person name="Velarde G.S."/>
            <person name="Anderson T.J."/>
            <person name="Clark R.C."/>
            <person name="Davidson C."/>
            <person name="Dillon G.P."/>
            <person name="Holroyd N.E."/>
            <person name="LoVerde P.T."/>
            <person name="Lloyd C."/>
            <person name="McQuillan J."/>
            <person name="Oliveira G."/>
            <person name="Otto T.D."/>
            <person name="Parker-Manuel S.J."/>
            <person name="Quail M.A."/>
            <person name="Wilson R.A."/>
            <person name="Zerlotini A."/>
            <person name="Dunne D.W."/>
            <person name="Berriman M."/>
        </authorList>
    </citation>
    <scope>NUCLEOTIDE SEQUENCE [LARGE SCALE GENOMIC DNA]</scope>
    <source>
        <strain evidence="8">Puerto Rican</strain>
    </source>
</reference>
<feature type="transmembrane region" description="Helical" evidence="6">
    <location>
        <begin position="208"/>
        <end position="228"/>
    </location>
</feature>
<dbReference type="InParanoid" id="A0A5K4FAU5"/>
<evidence type="ECO:0000256" key="1">
    <source>
        <dbReference type="ARBA" id="ARBA00004127"/>
    </source>
</evidence>
<sequence length="244" mass="28798">MVWPKFYPSKLPLFAVCYALNLLPVLYLVATSYDHVQPFVPFLSSLGIYPPEKYLFTCTIGLYGVMVIFSQLFWSSMMRRKFKQTTHSRIGQYVCNFISLVYIISGICIVLLSIFNMKDNNLIHYRLTMVNFFCHVTAMILSSVLVFSVYRPMKWFLIARIIVILQLFLGSYFFVYFNRAGLLVFDGQNIYYIKEHERGYYEFNKCAISEWFCIFSIIEITWITGLELRNHEQNSTKRKTVYMA</sequence>
<evidence type="ECO:0000259" key="7">
    <source>
        <dbReference type="Pfam" id="PF10277"/>
    </source>
</evidence>
<feature type="domain" description="CWH43-like N-terminal" evidence="7">
    <location>
        <begin position="11"/>
        <end position="229"/>
    </location>
</feature>
<keyword evidence="4 6" id="KW-1133">Transmembrane helix</keyword>
<evidence type="ECO:0000256" key="6">
    <source>
        <dbReference type="SAM" id="Phobius"/>
    </source>
</evidence>
<dbReference type="InterPro" id="IPR019402">
    <property type="entry name" value="CWH43_N"/>
</dbReference>
<dbReference type="WBParaSite" id="Smp_344070.1">
    <property type="protein sequence ID" value="Smp_344070.1"/>
    <property type="gene ID" value="Smp_344070"/>
</dbReference>
<comment type="similarity">
    <text evidence="2">Belongs to the DRAM/TMEM150 family.</text>
</comment>
<feature type="transmembrane region" description="Helical" evidence="6">
    <location>
        <begin position="94"/>
        <end position="115"/>
    </location>
</feature>
<comment type="subcellular location">
    <subcellularLocation>
        <location evidence="1">Endomembrane system</location>
        <topology evidence="1">Multi-pass membrane protein</topology>
    </subcellularLocation>
</comment>
<reference evidence="9" key="2">
    <citation type="submission" date="2019-11" db="UniProtKB">
        <authorList>
            <consortium name="WormBaseParasite"/>
        </authorList>
    </citation>
    <scope>IDENTIFICATION</scope>
    <source>
        <strain evidence="9">Puerto Rican</strain>
    </source>
</reference>
<feature type="transmembrane region" description="Helical" evidence="6">
    <location>
        <begin position="53"/>
        <end position="74"/>
    </location>
</feature>
<protein>
    <recommendedName>
        <fullName evidence="7">CWH43-like N-terminal domain-containing protein</fullName>
    </recommendedName>
</protein>
<dbReference type="Proteomes" id="UP000008854">
    <property type="component" value="Unassembled WGS sequence"/>
</dbReference>
<accession>A0A5K4FAU5</accession>